<feature type="compositionally biased region" description="Basic and acidic residues" evidence="1">
    <location>
        <begin position="188"/>
        <end position="199"/>
    </location>
</feature>
<accession>A0A542ZIG5</accession>
<gene>
    <name evidence="2" type="ORF">FB474_1514</name>
</gene>
<evidence type="ECO:0000256" key="1">
    <source>
        <dbReference type="SAM" id="MobiDB-lite"/>
    </source>
</evidence>
<dbReference type="AlphaFoldDB" id="A0A542ZIG5"/>
<sequence length="215" mass="21601">MLTGVWVAVDPRGRGRLGGPGARRAAHRRSWAEVVRRDRPVEVRLPAPPDWAPGPGAAACAAVLVAAVAAGVPRVRLGEELFEAGDRLDRALLAALARLAAPVAQARASTGTRRGGAAPASTARDVATRSAAAPRAPGSTSRHGQAQPSGQGAGGRRPRSAADTGNSGGGRGGDRVDPGRVGGGGSRGQRDGEAGRDEDPGPGGAGRVGRPRRGR</sequence>
<evidence type="ECO:0000313" key="3">
    <source>
        <dbReference type="Proteomes" id="UP000319514"/>
    </source>
</evidence>
<comment type="caution">
    <text evidence="2">The sequence shown here is derived from an EMBL/GenBank/DDBJ whole genome shotgun (WGS) entry which is preliminary data.</text>
</comment>
<dbReference type="EMBL" id="VFOQ01000001">
    <property type="protein sequence ID" value="TQL60131.1"/>
    <property type="molecule type" value="Genomic_DNA"/>
</dbReference>
<name>A0A542ZIG5_9MICO</name>
<feature type="region of interest" description="Disordered" evidence="1">
    <location>
        <begin position="105"/>
        <end position="215"/>
    </location>
</feature>
<protein>
    <submittedName>
        <fullName evidence="2">Uncharacterized protein</fullName>
    </submittedName>
</protein>
<reference evidence="2 3" key="1">
    <citation type="submission" date="2019-06" db="EMBL/GenBank/DDBJ databases">
        <title>Sequencing the genomes of 1000 actinobacteria strains.</title>
        <authorList>
            <person name="Klenk H.-P."/>
        </authorList>
    </citation>
    <scope>NUCLEOTIDE SEQUENCE [LARGE SCALE GENOMIC DNA]</scope>
    <source>
        <strain evidence="2 3">DSM 18082</strain>
    </source>
</reference>
<evidence type="ECO:0000313" key="2">
    <source>
        <dbReference type="EMBL" id="TQL60131.1"/>
    </source>
</evidence>
<proteinExistence type="predicted"/>
<keyword evidence="3" id="KW-1185">Reference proteome</keyword>
<organism evidence="2 3">
    <name type="scientific">Oryzihumus leptocrescens</name>
    <dbReference type="NCBI Taxonomy" id="297536"/>
    <lineage>
        <taxon>Bacteria</taxon>
        <taxon>Bacillati</taxon>
        <taxon>Actinomycetota</taxon>
        <taxon>Actinomycetes</taxon>
        <taxon>Micrococcales</taxon>
        <taxon>Intrasporangiaceae</taxon>
        <taxon>Oryzihumus</taxon>
    </lineage>
</organism>
<dbReference type="Proteomes" id="UP000319514">
    <property type="component" value="Unassembled WGS sequence"/>
</dbReference>